<feature type="compositionally biased region" description="Polar residues" evidence="2">
    <location>
        <begin position="526"/>
        <end position="536"/>
    </location>
</feature>
<dbReference type="EMBL" id="JACCJB010000006">
    <property type="protein sequence ID" value="KAF6226557.1"/>
    <property type="molecule type" value="Genomic_DNA"/>
</dbReference>
<protein>
    <submittedName>
        <fullName evidence="3">Uncharacterized protein</fullName>
    </submittedName>
</protein>
<evidence type="ECO:0000313" key="3">
    <source>
        <dbReference type="EMBL" id="KAF6226557.1"/>
    </source>
</evidence>
<name>A0A8H6CNA6_9LECA</name>
<feature type="region of interest" description="Disordered" evidence="2">
    <location>
        <begin position="1058"/>
        <end position="1091"/>
    </location>
</feature>
<feature type="coiled-coil region" evidence="1">
    <location>
        <begin position="1120"/>
        <end position="1147"/>
    </location>
</feature>
<feature type="compositionally biased region" description="Polar residues" evidence="2">
    <location>
        <begin position="738"/>
        <end position="751"/>
    </location>
</feature>
<feature type="compositionally biased region" description="Low complexity" evidence="2">
    <location>
        <begin position="1058"/>
        <end position="1073"/>
    </location>
</feature>
<dbReference type="GeneID" id="59337818"/>
<keyword evidence="1" id="KW-0175">Coiled coil</keyword>
<dbReference type="AlphaFoldDB" id="A0A8H6CNA6"/>
<gene>
    <name evidence="3" type="ORF">HO133_009423</name>
</gene>
<reference evidence="3 4" key="1">
    <citation type="journal article" date="2020" name="Genomics">
        <title>Complete, high-quality genomes from long-read metagenomic sequencing of two wolf lichen thalli reveals enigmatic genome architecture.</title>
        <authorList>
            <person name="McKenzie S.K."/>
            <person name="Walston R.F."/>
            <person name="Allen J.L."/>
        </authorList>
    </citation>
    <scope>NUCLEOTIDE SEQUENCE [LARGE SCALE GENOMIC DNA]</scope>
    <source>
        <strain evidence="3">WasteWater1</strain>
    </source>
</reference>
<dbReference type="RefSeq" id="XP_037155110.1">
    <property type="nucleotide sequence ID" value="XM_037300284.1"/>
</dbReference>
<proteinExistence type="predicted"/>
<feature type="compositionally biased region" description="Basic and acidic residues" evidence="2">
    <location>
        <begin position="880"/>
        <end position="891"/>
    </location>
</feature>
<comment type="caution">
    <text evidence="3">The sequence shown here is derived from an EMBL/GenBank/DDBJ whole genome shotgun (WGS) entry which is preliminary data.</text>
</comment>
<organism evidence="3 4">
    <name type="scientific">Letharia lupina</name>
    <dbReference type="NCBI Taxonomy" id="560253"/>
    <lineage>
        <taxon>Eukaryota</taxon>
        <taxon>Fungi</taxon>
        <taxon>Dikarya</taxon>
        <taxon>Ascomycota</taxon>
        <taxon>Pezizomycotina</taxon>
        <taxon>Lecanoromycetes</taxon>
        <taxon>OSLEUM clade</taxon>
        <taxon>Lecanoromycetidae</taxon>
        <taxon>Lecanorales</taxon>
        <taxon>Lecanorineae</taxon>
        <taxon>Parmeliaceae</taxon>
        <taxon>Letharia</taxon>
    </lineage>
</organism>
<feature type="compositionally biased region" description="Polar residues" evidence="2">
    <location>
        <begin position="54"/>
        <end position="64"/>
    </location>
</feature>
<evidence type="ECO:0000256" key="1">
    <source>
        <dbReference type="SAM" id="Coils"/>
    </source>
</evidence>
<evidence type="ECO:0000313" key="4">
    <source>
        <dbReference type="Proteomes" id="UP000593566"/>
    </source>
</evidence>
<evidence type="ECO:0000256" key="2">
    <source>
        <dbReference type="SAM" id="MobiDB-lite"/>
    </source>
</evidence>
<feature type="compositionally biased region" description="Basic and acidic residues" evidence="2">
    <location>
        <begin position="670"/>
        <end position="679"/>
    </location>
</feature>
<feature type="compositionally biased region" description="Polar residues" evidence="2">
    <location>
        <begin position="15"/>
        <end position="30"/>
    </location>
</feature>
<feature type="region of interest" description="Disordered" evidence="2">
    <location>
        <begin position="670"/>
        <end position="709"/>
    </location>
</feature>
<dbReference type="Proteomes" id="UP000593566">
    <property type="component" value="Unassembled WGS sequence"/>
</dbReference>
<feature type="compositionally biased region" description="Polar residues" evidence="2">
    <location>
        <begin position="216"/>
        <end position="226"/>
    </location>
</feature>
<accession>A0A8H6CNA6</accession>
<feature type="compositionally biased region" description="Basic and acidic residues" evidence="2">
    <location>
        <begin position="378"/>
        <end position="391"/>
    </location>
</feature>
<feature type="compositionally biased region" description="Polar residues" evidence="2">
    <location>
        <begin position="71"/>
        <end position="85"/>
    </location>
</feature>
<feature type="compositionally biased region" description="Basic and acidic residues" evidence="2">
    <location>
        <begin position="501"/>
        <end position="510"/>
    </location>
</feature>
<feature type="region of interest" description="Disordered" evidence="2">
    <location>
        <begin position="365"/>
        <end position="538"/>
    </location>
</feature>
<feature type="region of interest" description="Disordered" evidence="2">
    <location>
        <begin position="283"/>
        <end position="344"/>
    </location>
</feature>
<feature type="compositionally biased region" description="Low complexity" evidence="2">
    <location>
        <begin position="989"/>
        <end position="1003"/>
    </location>
</feature>
<feature type="compositionally biased region" description="Basic and acidic residues" evidence="2">
    <location>
        <begin position="949"/>
        <end position="961"/>
    </location>
</feature>
<feature type="compositionally biased region" description="Basic and acidic residues" evidence="2">
    <location>
        <begin position="97"/>
        <end position="110"/>
    </location>
</feature>
<feature type="region of interest" description="Disordered" evidence="2">
    <location>
        <begin position="725"/>
        <end position="753"/>
    </location>
</feature>
<feature type="compositionally biased region" description="Polar residues" evidence="2">
    <location>
        <begin position="893"/>
        <end position="902"/>
    </location>
</feature>
<sequence>MGTLTDITARAGNTMKRQSTSSMGYQSLDSPISVKKPAEKESSGKPKSPHFMTPTFSSSLQSVATDGITPVPSTKSSKAESSNAWMKSAAKRVGFRRTGDGTPRSKKEGPPKTSKTISFPDKLATPSYTRVLDTLPSIKTQPPKVSPTDKPLPNPPTGQTSYPGELVESKTLIDASDKPLRRRSPPGMAVHEEDWPVLYPKRPTSPGTLQEMMRETGSQLTQQAVSDQKERYPILGNTLRQVADEEQLPVSRYSVMYKIPRKEISSPNLGDLEHANKDTAALNTHIDDPFKDGVYDSGPVVPAKSPRKTSKSPSILSAGAAAVEKSAQESRPAIKPRQTRTSSLRARLSAGQLVKDGQNKIVGFTDFTAIPEPALGATRRDSLRARKEAQARRSLTPPHPLRTNPSRESVGGNRAQAPRSQTPPAKPVPHPLRTNPSKEPIGGNRAPAQFVAGSRRPTHPRRPSSRGSIRSEFREPTPPLPTASLSQTIPSRPAPAIPSSEHGKSVEKAPLEGPATKSSIPVPRQLVSNKPRQTSGKAEVTDLNKVEVSGVKKEVRNEFAIFEGRPSLDMVKDLDQTLFDSSSDTAKYLNQTYSAGHPTQALVDNYGAHILEAIEESPQHAYKLKRLSTASPEFGPTLKISPSAERFIMGPDTKREKIPLNKKMSKELDRTMMKKHQQDRPSSSQGLSRRDSRTGLIDTKAREKKVKSADLGRISPAIDHLINGSHKLTPRLNHESTDVSAKGSSTGTSFNDPLFDARSLLQASPDKRNDVDDQESIAAGGETWIPPLENIGFSNDKTPVATAFLPIGTHVENGIQPDYKISNEASSPFGNTTIAAYESAKEPRDGLLPKGSHIENGVQTDYELIDEASPFEDTATAAKDSAKEPKDKDDDTSITYLPSTPEQRPLEDTFDSGSHPPRSSSRMAHPDFTTAKNSPVSPLTADNGPPTPPKDEPQDFARRQNDLGSLRGHGTSQLDLSNHASKRDSTARGSSKSQASASKGSLSILRGLFHKRSSENEPLKSSKKPKFKSTVNASGSPFPPISDVHPIHRPTLASIARSAAGTPRPSTATRPATPATPSPFSPSPTETSTSTHLAMELLDLSRKERSSPKKERLLQLGSIMVEGITQARNAEKALEEARQAARRAEVACALCKKSLGEVTRCVEGWRGGIY</sequence>
<feature type="region of interest" description="Disordered" evidence="2">
    <location>
        <begin position="1"/>
        <end position="227"/>
    </location>
</feature>
<feature type="compositionally biased region" description="Polar residues" evidence="2">
    <location>
        <begin position="970"/>
        <end position="979"/>
    </location>
</feature>
<feature type="region of interest" description="Disordered" evidence="2">
    <location>
        <begin position="874"/>
        <end position="1046"/>
    </location>
</feature>
<feature type="compositionally biased region" description="Basic and acidic residues" evidence="2">
    <location>
        <begin position="285"/>
        <end position="294"/>
    </location>
</feature>
<keyword evidence="4" id="KW-1185">Reference proteome</keyword>